<accession>A0A5N5JCH5</accession>
<evidence type="ECO:0000313" key="1">
    <source>
        <dbReference type="EMBL" id="KAB5515145.1"/>
    </source>
</evidence>
<sequence length="98" mass="11410">MCENVYDVKYTEELNSREQAEMAVNIFANAEAIRSYNANTDMENGNTTRNLQVRHTGTQVLRFACLNEGSKHCKQTETQKYFRGHIEKGHNNLFFFLK</sequence>
<dbReference type="EMBL" id="VFJC01000039">
    <property type="protein sequence ID" value="KAB5515145.1"/>
    <property type="molecule type" value="Genomic_DNA"/>
</dbReference>
<dbReference type="AlphaFoldDB" id="A0A5N5JCH5"/>
<gene>
    <name evidence="1" type="ORF">PHYPO_G00250670</name>
</gene>
<name>A0A5N5JCH5_PANHP</name>
<reference evidence="1 2" key="1">
    <citation type="submission" date="2019-06" db="EMBL/GenBank/DDBJ databases">
        <title>A chromosome-scale genome assembly of the striped catfish, Pangasianodon hypophthalmus.</title>
        <authorList>
            <person name="Wen M."/>
            <person name="Zahm M."/>
            <person name="Roques C."/>
            <person name="Cabau C."/>
            <person name="Klopp C."/>
            <person name="Donnadieu C."/>
            <person name="Jouanno E."/>
            <person name="Avarre J.-C."/>
            <person name="Campet M."/>
            <person name="Ha T.T.T."/>
            <person name="Dugue R."/>
            <person name="Lampietro C."/>
            <person name="Louis A."/>
            <person name="Herpin A."/>
            <person name="Echchiki A."/>
            <person name="Berthelot C."/>
            <person name="Parey E."/>
            <person name="Roest-Crollius H."/>
            <person name="Braasch I."/>
            <person name="Postlethwait J."/>
            <person name="Bobe J."/>
            <person name="Montfort J."/>
            <person name="Bouchez O."/>
            <person name="Begum T."/>
            <person name="Schartl M."/>
            <person name="Guiguen Y."/>
        </authorList>
    </citation>
    <scope>NUCLEOTIDE SEQUENCE [LARGE SCALE GENOMIC DNA]</scope>
    <source>
        <strain evidence="1 2">Indonesia</strain>
        <tissue evidence="1">Blood</tissue>
    </source>
</reference>
<organism evidence="1 2">
    <name type="scientific">Pangasianodon hypophthalmus</name>
    <name type="common">Striped catfish</name>
    <name type="synonym">Helicophagus hypophthalmus</name>
    <dbReference type="NCBI Taxonomy" id="310915"/>
    <lineage>
        <taxon>Eukaryota</taxon>
        <taxon>Metazoa</taxon>
        <taxon>Chordata</taxon>
        <taxon>Craniata</taxon>
        <taxon>Vertebrata</taxon>
        <taxon>Euteleostomi</taxon>
        <taxon>Actinopterygii</taxon>
        <taxon>Neopterygii</taxon>
        <taxon>Teleostei</taxon>
        <taxon>Ostariophysi</taxon>
        <taxon>Siluriformes</taxon>
        <taxon>Pangasiidae</taxon>
        <taxon>Pangasianodon</taxon>
    </lineage>
</organism>
<proteinExistence type="predicted"/>
<evidence type="ECO:0000313" key="2">
    <source>
        <dbReference type="Proteomes" id="UP000327468"/>
    </source>
</evidence>
<comment type="caution">
    <text evidence="1">The sequence shown here is derived from an EMBL/GenBank/DDBJ whole genome shotgun (WGS) entry which is preliminary data.</text>
</comment>
<keyword evidence="2" id="KW-1185">Reference proteome</keyword>
<protein>
    <submittedName>
        <fullName evidence="1">Uncharacterized protein</fullName>
    </submittedName>
</protein>
<dbReference type="Proteomes" id="UP000327468">
    <property type="component" value="Unassembled WGS sequence"/>
</dbReference>